<protein>
    <recommendedName>
        <fullName evidence="4">G domain-containing protein</fullName>
    </recommendedName>
</protein>
<evidence type="ECO:0000256" key="1">
    <source>
        <dbReference type="SAM" id="MobiDB-lite"/>
    </source>
</evidence>
<evidence type="ECO:0008006" key="4">
    <source>
        <dbReference type="Google" id="ProtNLM"/>
    </source>
</evidence>
<comment type="caution">
    <text evidence="2">The sequence shown here is derived from an EMBL/GenBank/DDBJ whole genome shotgun (WGS) entry which is preliminary data.</text>
</comment>
<dbReference type="EMBL" id="JAJUOS010000018">
    <property type="protein sequence ID" value="MCE5975113.1"/>
    <property type="molecule type" value="Genomic_DNA"/>
</dbReference>
<feature type="compositionally biased region" description="Pro residues" evidence="1">
    <location>
        <begin position="286"/>
        <end position="303"/>
    </location>
</feature>
<dbReference type="RefSeq" id="WP_233678033.1">
    <property type="nucleotide sequence ID" value="NZ_JAJUOS010000018.1"/>
</dbReference>
<name>A0ABS8Z000_9RHOB</name>
<evidence type="ECO:0000313" key="2">
    <source>
        <dbReference type="EMBL" id="MCE5975113.1"/>
    </source>
</evidence>
<feature type="region of interest" description="Disordered" evidence="1">
    <location>
        <begin position="275"/>
        <end position="303"/>
    </location>
</feature>
<keyword evidence="3" id="KW-1185">Reference proteome</keyword>
<reference evidence="2 3" key="1">
    <citation type="submission" date="2021-12" db="EMBL/GenBank/DDBJ databases">
        <title>Sinirhodobacter sp. WL0062 is a bacterium isolated from seawater.</title>
        <authorList>
            <person name="Wang L."/>
            <person name="He W."/>
            <person name="Zhang D.-F."/>
        </authorList>
    </citation>
    <scope>NUCLEOTIDE SEQUENCE [LARGE SCALE GENOMIC DNA]</scope>
    <source>
        <strain evidence="2 3">WL0062</strain>
    </source>
</reference>
<organism evidence="2 3">
    <name type="scientific">Rhodobacter flavimaris</name>
    <dbReference type="NCBI Taxonomy" id="2907145"/>
    <lineage>
        <taxon>Bacteria</taxon>
        <taxon>Pseudomonadati</taxon>
        <taxon>Pseudomonadota</taxon>
        <taxon>Alphaproteobacteria</taxon>
        <taxon>Rhodobacterales</taxon>
        <taxon>Rhodobacter group</taxon>
        <taxon>Rhodobacter</taxon>
    </lineage>
</organism>
<proteinExistence type="predicted"/>
<evidence type="ECO:0000313" key="3">
    <source>
        <dbReference type="Proteomes" id="UP001521181"/>
    </source>
</evidence>
<dbReference type="Gene3D" id="3.40.50.300">
    <property type="entry name" value="P-loop containing nucleotide triphosphate hydrolases"/>
    <property type="match status" value="1"/>
</dbReference>
<dbReference type="InterPro" id="IPR027417">
    <property type="entry name" value="P-loop_NTPase"/>
</dbReference>
<accession>A0ABS8Z000</accession>
<gene>
    <name evidence="2" type="ORF">LZA78_16690</name>
</gene>
<sequence length="427" mass="47085">MAPFEQIATRLQQALERGALPPEGQSIGQRLLTHLSSPTRITVIGHPGSGKSSLVNMLLGEQLMPDLGQIAAVELWYGPSARALFELPDGSVRAKDGLVDPAHIPAGTFRIRQELPDERLRKRRFLELTLRDGGPDQPALLEWMAKRTDIAIWCTQQFNDLERAAWAGVPDHLKDHSFLALTMADRLHMRGELGGRISALQPVVAEEFLRLYPVATRQAIAAREAAEQTNDKLWSASGGKALFDGIQQQIDAARTADLDHVHILLDRYKVSLEEPEPQAAPKAEVAPPPKAQPAPEPVAAPPKPRIDIADVVRRATQHDPKPEPARVIDRALELLQGCAEELIETPNGPTAASDVVLERCSRAAEELVTLLTSSDDRSEEIEAFREDAIEGEQMLMLLRLERSENAAADALTVLVQMKKEMSERRAR</sequence>
<dbReference type="SUPFAM" id="SSF52540">
    <property type="entry name" value="P-loop containing nucleoside triphosphate hydrolases"/>
    <property type="match status" value="1"/>
</dbReference>
<dbReference type="Proteomes" id="UP001521181">
    <property type="component" value="Unassembled WGS sequence"/>
</dbReference>